<sequence>MPAVANKMNGNRTNTNLIRHESSLFSSSLSEIFSRKHKILSSFHLGSQGMLDFLVVLHHTLWKLLLTTFSHNIFSHADGNNGVVYSPESMHDSKDPCCSQFCILMSPNVISFLLKERERNVIL</sequence>
<dbReference type="Proteomes" id="UP001054252">
    <property type="component" value="Unassembled WGS sequence"/>
</dbReference>
<keyword evidence="2" id="KW-1185">Reference proteome</keyword>
<protein>
    <submittedName>
        <fullName evidence="1">Uncharacterized protein</fullName>
    </submittedName>
</protein>
<reference evidence="1 2" key="1">
    <citation type="journal article" date="2021" name="Commun. Biol.">
        <title>The genome of Shorea leprosula (Dipterocarpaceae) highlights the ecological relevance of drought in aseasonal tropical rainforests.</title>
        <authorList>
            <person name="Ng K.K.S."/>
            <person name="Kobayashi M.J."/>
            <person name="Fawcett J.A."/>
            <person name="Hatakeyama M."/>
            <person name="Paape T."/>
            <person name="Ng C.H."/>
            <person name="Ang C.C."/>
            <person name="Tnah L.H."/>
            <person name="Lee C.T."/>
            <person name="Nishiyama T."/>
            <person name="Sese J."/>
            <person name="O'Brien M.J."/>
            <person name="Copetti D."/>
            <person name="Mohd Noor M.I."/>
            <person name="Ong R.C."/>
            <person name="Putra M."/>
            <person name="Sireger I.Z."/>
            <person name="Indrioko S."/>
            <person name="Kosugi Y."/>
            <person name="Izuno A."/>
            <person name="Isagi Y."/>
            <person name="Lee S.L."/>
            <person name="Shimizu K.K."/>
        </authorList>
    </citation>
    <scope>NUCLEOTIDE SEQUENCE [LARGE SCALE GENOMIC DNA]</scope>
    <source>
        <strain evidence="1">214</strain>
    </source>
</reference>
<evidence type="ECO:0000313" key="2">
    <source>
        <dbReference type="Proteomes" id="UP001054252"/>
    </source>
</evidence>
<name>A0AAV5MK12_9ROSI</name>
<evidence type="ECO:0000313" key="1">
    <source>
        <dbReference type="EMBL" id="GKV50333.1"/>
    </source>
</evidence>
<dbReference type="AlphaFoldDB" id="A0AAV5MK12"/>
<accession>A0AAV5MK12</accession>
<gene>
    <name evidence="1" type="ORF">SLEP1_g57041</name>
</gene>
<organism evidence="1 2">
    <name type="scientific">Rubroshorea leprosula</name>
    <dbReference type="NCBI Taxonomy" id="152421"/>
    <lineage>
        <taxon>Eukaryota</taxon>
        <taxon>Viridiplantae</taxon>
        <taxon>Streptophyta</taxon>
        <taxon>Embryophyta</taxon>
        <taxon>Tracheophyta</taxon>
        <taxon>Spermatophyta</taxon>
        <taxon>Magnoliopsida</taxon>
        <taxon>eudicotyledons</taxon>
        <taxon>Gunneridae</taxon>
        <taxon>Pentapetalae</taxon>
        <taxon>rosids</taxon>
        <taxon>malvids</taxon>
        <taxon>Malvales</taxon>
        <taxon>Dipterocarpaceae</taxon>
        <taxon>Rubroshorea</taxon>
    </lineage>
</organism>
<dbReference type="EMBL" id="BPVZ01000357">
    <property type="protein sequence ID" value="GKV50333.1"/>
    <property type="molecule type" value="Genomic_DNA"/>
</dbReference>
<proteinExistence type="predicted"/>
<comment type="caution">
    <text evidence="1">The sequence shown here is derived from an EMBL/GenBank/DDBJ whole genome shotgun (WGS) entry which is preliminary data.</text>
</comment>